<name>A0A9D4GX00_DREPO</name>
<dbReference type="AlphaFoldDB" id="A0A9D4GX00"/>
<comment type="caution">
    <text evidence="2">The sequence shown here is derived from an EMBL/GenBank/DDBJ whole genome shotgun (WGS) entry which is preliminary data.</text>
</comment>
<dbReference type="Pfam" id="PF03184">
    <property type="entry name" value="DDE_1"/>
    <property type="match status" value="1"/>
</dbReference>
<evidence type="ECO:0000313" key="3">
    <source>
        <dbReference type="Proteomes" id="UP000828390"/>
    </source>
</evidence>
<proteinExistence type="predicted"/>
<reference evidence="2" key="2">
    <citation type="submission" date="2020-11" db="EMBL/GenBank/DDBJ databases">
        <authorList>
            <person name="McCartney M.A."/>
            <person name="Auch B."/>
            <person name="Kono T."/>
            <person name="Mallez S."/>
            <person name="Becker A."/>
            <person name="Gohl D.M."/>
            <person name="Silverstein K.A.T."/>
            <person name="Koren S."/>
            <person name="Bechman K.B."/>
            <person name="Herman A."/>
            <person name="Abrahante J.E."/>
            <person name="Garbe J."/>
        </authorList>
    </citation>
    <scope>NUCLEOTIDE SEQUENCE</scope>
    <source>
        <strain evidence="2">Duluth1</strain>
        <tissue evidence="2">Whole animal</tissue>
    </source>
</reference>
<feature type="domain" description="DDE-1" evidence="1">
    <location>
        <begin position="1"/>
        <end position="80"/>
    </location>
</feature>
<protein>
    <recommendedName>
        <fullName evidence="1">DDE-1 domain-containing protein</fullName>
    </recommendedName>
</protein>
<keyword evidence="3" id="KW-1185">Reference proteome</keyword>
<evidence type="ECO:0000259" key="1">
    <source>
        <dbReference type="Pfam" id="PF03184"/>
    </source>
</evidence>
<accession>A0A9D4GX00</accession>
<organism evidence="2 3">
    <name type="scientific">Dreissena polymorpha</name>
    <name type="common">Zebra mussel</name>
    <name type="synonym">Mytilus polymorpha</name>
    <dbReference type="NCBI Taxonomy" id="45954"/>
    <lineage>
        <taxon>Eukaryota</taxon>
        <taxon>Metazoa</taxon>
        <taxon>Spiralia</taxon>
        <taxon>Lophotrochozoa</taxon>
        <taxon>Mollusca</taxon>
        <taxon>Bivalvia</taxon>
        <taxon>Autobranchia</taxon>
        <taxon>Heteroconchia</taxon>
        <taxon>Euheterodonta</taxon>
        <taxon>Imparidentia</taxon>
        <taxon>Neoheterodontei</taxon>
        <taxon>Myida</taxon>
        <taxon>Dreissenoidea</taxon>
        <taxon>Dreissenidae</taxon>
        <taxon>Dreissena</taxon>
    </lineage>
</organism>
<dbReference type="Proteomes" id="UP000828390">
    <property type="component" value="Unassembled WGS sequence"/>
</dbReference>
<dbReference type="InterPro" id="IPR004875">
    <property type="entry name" value="DDE_SF_endonuclease_dom"/>
</dbReference>
<sequence>MVCFNAMGDYIPPLIVYPGERFRNTGIDSFAEAIYGHTKNGWMDSELFVSFLHHLSDYVKEKSIPLPVLLFVDGHATHATCCCSILF</sequence>
<evidence type="ECO:0000313" key="2">
    <source>
        <dbReference type="EMBL" id="KAH3823001.1"/>
    </source>
</evidence>
<dbReference type="GO" id="GO:0003676">
    <property type="term" value="F:nucleic acid binding"/>
    <property type="evidence" value="ECO:0007669"/>
    <property type="project" value="InterPro"/>
</dbReference>
<dbReference type="EMBL" id="JAIWYP010000005">
    <property type="protein sequence ID" value="KAH3823001.1"/>
    <property type="molecule type" value="Genomic_DNA"/>
</dbReference>
<gene>
    <name evidence="2" type="ORF">DPMN_124796</name>
</gene>
<reference evidence="2" key="1">
    <citation type="journal article" date="2019" name="bioRxiv">
        <title>The Genome of the Zebra Mussel, Dreissena polymorpha: A Resource for Invasive Species Research.</title>
        <authorList>
            <person name="McCartney M.A."/>
            <person name="Auch B."/>
            <person name="Kono T."/>
            <person name="Mallez S."/>
            <person name="Zhang Y."/>
            <person name="Obille A."/>
            <person name="Becker A."/>
            <person name="Abrahante J.E."/>
            <person name="Garbe J."/>
            <person name="Badalamenti J.P."/>
            <person name="Herman A."/>
            <person name="Mangelson H."/>
            <person name="Liachko I."/>
            <person name="Sullivan S."/>
            <person name="Sone E.D."/>
            <person name="Koren S."/>
            <person name="Silverstein K.A.T."/>
            <person name="Beckman K.B."/>
            <person name="Gohl D.M."/>
        </authorList>
    </citation>
    <scope>NUCLEOTIDE SEQUENCE</scope>
    <source>
        <strain evidence="2">Duluth1</strain>
        <tissue evidence="2">Whole animal</tissue>
    </source>
</reference>